<evidence type="ECO:0000313" key="2">
    <source>
        <dbReference type="Proteomes" id="UP000244016"/>
    </source>
</evidence>
<gene>
    <name evidence="1" type="ORF">BLITH_1497</name>
</gene>
<dbReference type="EMBL" id="PEBW01000005">
    <property type="protein sequence ID" value="PTQ51420.1"/>
    <property type="molecule type" value="Genomic_DNA"/>
</dbReference>
<name>A0A2T5G5F4_9BACL</name>
<dbReference type="AlphaFoldDB" id="A0A2T5G5F4"/>
<evidence type="ECO:0000313" key="1">
    <source>
        <dbReference type="EMBL" id="PTQ51420.1"/>
    </source>
</evidence>
<reference evidence="1 2" key="1">
    <citation type="submission" date="2017-08" db="EMBL/GenBank/DDBJ databases">
        <title>Burning lignite coal seam in the remote Altai Mountains harbors a hydrogen-driven thermophilic microbial community.</title>
        <authorList>
            <person name="Kadnikov V.V."/>
            <person name="Mardanov A.V."/>
            <person name="Ivasenko D."/>
            <person name="Beletsky A.V."/>
            <person name="Karnachuk O.V."/>
            <person name="Ravin N.V."/>
        </authorList>
    </citation>
    <scope>NUCLEOTIDE SEQUENCE [LARGE SCALE GENOMIC DNA]</scope>
    <source>
        <strain evidence="1">AL31</strain>
    </source>
</reference>
<accession>A0A2T5G5F4</accession>
<protein>
    <submittedName>
        <fullName evidence="1">Uncharacterized protein</fullName>
    </submittedName>
</protein>
<comment type="caution">
    <text evidence="1">The sequence shown here is derived from an EMBL/GenBank/DDBJ whole genome shotgun (WGS) entry which is preliminary data.</text>
</comment>
<organism evidence="1 2">
    <name type="scientific">Brockia lithotrophica</name>
    <dbReference type="NCBI Taxonomy" id="933949"/>
    <lineage>
        <taxon>Bacteria</taxon>
        <taxon>Bacillati</taxon>
        <taxon>Bacillota</taxon>
        <taxon>Bacilli</taxon>
        <taxon>Bacillales</taxon>
        <taxon>Bacillales Family X. Incertae Sedis</taxon>
        <taxon>Brockia</taxon>
    </lineage>
</organism>
<dbReference type="Proteomes" id="UP000244016">
    <property type="component" value="Unassembled WGS sequence"/>
</dbReference>
<proteinExistence type="predicted"/>
<sequence length="178" mass="19829">MGFFSLCGAGVPVLPPYPWDRGFVPEARDARDLLRRSSCVLLGDLDGGVRRHTLPRWVAGRQLVVSEQPLYLERCFFPATEGALSPVLALFSPGLEPRPPAEDPLTPRFPGPFAPGRYVFFLRRLPPRRDAFTLVGGWQGLYPVVCRRLVALEGYGFSEFDGRTIDEFASLLHDLSTP</sequence>